<feature type="domain" description="Ig-like" evidence="6">
    <location>
        <begin position="26"/>
        <end position="145"/>
    </location>
</feature>
<sequence length="449" mass="50308">MNVCFLHLYQSTPLPRRCHSIPIDPPSNVSISIDGGTVREEISAGRREFVVYGRAGEMKTIICRTGPYYRDAQIKWVAQGPDPGPLKAPRELFGHTRTIQTPDGYSRIQESRVNVTITEADDRGYIDCRVWGEGDSRVDARVRLDIIYPPGTPTISGYKSLEPIKMAHSLELTCTTFGGNPPPELAWFKDNQQILPTSEVTVMGRQSTLKLKIIPQKEDNGAHYHCSARNAATGPEGIRSDSVILNVLFPPERIVISFHSPPVVSSGHQLVISCQADTSNPVATISWWHFRCGPAHAFAQSFGQSEPKIARTASESTKCKSVAMQGEFYEASKSVKKSHLDLQSPGTNEKPTPGAYGGLQAHSRLWLRPTWHYHMDYIECRTENPEYGPPVWHDRLQLNITFAPQFLGLQAVSEKVIREGSSHVASTPFSVSYHSVWLFFHPYEWYLYD</sequence>
<evidence type="ECO:0000313" key="8">
    <source>
        <dbReference type="Proteomes" id="UP000272942"/>
    </source>
</evidence>
<evidence type="ECO:0000313" key="9">
    <source>
        <dbReference type="WBParaSite" id="ECPE_0000843201-mRNA-1"/>
    </source>
</evidence>
<evidence type="ECO:0000256" key="3">
    <source>
        <dbReference type="ARBA" id="ARBA00023157"/>
    </source>
</evidence>
<protein>
    <submittedName>
        <fullName evidence="9">Nephrin</fullName>
    </submittedName>
</protein>
<dbReference type="EMBL" id="UZAN01045931">
    <property type="protein sequence ID" value="VDP83453.1"/>
    <property type="molecule type" value="Genomic_DNA"/>
</dbReference>
<name>A0A183AN71_9TREM</name>
<accession>A0A183AN71</accession>
<keyword evidence="3" id="KW-1015">Disulfide bond</keyword>
<dbReference type="PANTHER" id="PTHR11640">
    <property type="entry name" value="NEPHRIN"/>
    <property type="match status" value="1"/>
</dbReference>
<dbReference type="OrthoDB" id="10028801at2759"/>
<organism evidence="9">
    <name type="scientific">Echinostoma caproni</name>
    <dbReference type="NCBI Taxonomy" id="27848"/>
    <lineage>
        <taxon>Eukaryota</taxon>
        <taxon>Metazoa</taxon>
        <taxon>Spiralia</taxon>
        <taxon>Lophotrochozoa</taxon>
        <taxon>Platyhelminthes</taxon>
        <taxon>Trematoda</taxon>
        <taxon>Digenea</taxon>
        <taxon>Plagiorchiida</taxon>
        <taxon>Echinostomata</taxon>
        <taxon>Echinostomatoidea</taxon>
        <taxon>Echinostomatidae</taxon>
        <taxon>Echinostoma</taxon>
    </lineage>
</organism>
<dbReference type="Proteomes" id="UP000272942">
    <property type="component" value="Unassembled WGS sequence"/>
</dbReference>
<keyword evidence="5" id="KW-0393">Immunoglobulin domain</keyword>
<dbReference type="PANTHER" id="PTHR11640:SF164">
    <property type="entry name" value="MAM DOMAIN-CONTAINING GLYCOSYLPHOSPHATIDYLINOSITOL ANCHOR PROTEIN 1"/>
    <property type="match status" value="1"/>
</dbReference>
<feature type="domain" description="Ig-like" evidence="6">
    <location>
        <begin position="251"/>
        <end position="287"/>
    </location>
</feature>
<dbReference type="InterPro" id="IPR036179">
    <property type="entry name" value="Ig-like_dom_sf"/>
</dbReference>
<proteinExistence type="predicted"/>
<feature type="domain" description="Ig-like" evidence="6">
    <location>
        <begin position="153"/>
        <end position="242"/>
    </location>
</feature>
<dbReference type="InterPro" id="IPR013783">
    <property type="entry name" value="Ig-like_fold"/>
</dbReference>
<keyword evidence="8" id="KW-1185">Reference proteome</keyword>
<evidence type="ECO:0000259" key="6">
    <source>
        <dbReference type="PROSITE" id="PS50835"/>
    </source>
</evidence>
<dbReference type="AlphaFoldDB" id="A0A183AN71"/>
<comment type="subcellular location">
    <subcellularLocation>
        <location evidence="1">Membrane</location>
        <topology evidence="1">Single-pass type I membrane protein</topology>
    </subcellularLocation>
</comment>
<evidence type="ECO:0000256" key="5">
    <source>
        <dbReference type="ARBA" id="ARBA00023319"/>
    </source>
</evidence>
<keyword evidence="4" id="KW-0325">Glycoprotein</keyword>
<evidence type="ECO:0000256" key="1">
    <source>
        <dbReference type="ARBA" id="ARBA00004479"/>
    </source>
</evidence>
<dbReference type="Pfam" id="PF13927">
    <property type="entry name" value="Ig_3"/>
    <property type="match status" value="1"/>
</dbReference>
<dbReference type="SUPFAM" id="SSF48726">
    <property type="entry name" value="Immunoglobulin"/>
    <property type="match status" value="3"/>
</dbReference>
<dbReference type="InterPro" id="IPR007110">
    <property type="entry name" value="Ig-like_dom"/>
</dbReference>
<dbReference type="Gene3D" id="2.60.40.10">
    <property type="entry name" value="Immunoglobulins"/>
    <property type="match status" value="3"/>
</dbReference>
<dbReference type="InterPro" id="IPR051275">
    <property type="entry name" value="Cell_adhesion_signaling"/>
</dbReference>
<reference evidence="9" key="1">
    <citation type="submission" date="2016-06" db="UniProtKB">
        <authorList>
            <consortium name="WormBaseParasite"/>
        </authorList>
    </citation>
    <scope>IDENTIFICATION</scope>
</reference>
<dbReference type="SMART" id="SM00408">
    <property type="entry name" value="IGc2"/>
    <property type="match status" value="1"/>
</dbReference>
<dbReference type="PROSITE" id="PS50835">
    <property type="entry name" value="IG_LIKE"/>
    <property type="match status" value="3"/>
</dbReference>
<evidence type="ECO:0000256" key="4">
    <source>
        <dbReference type="ARBA" id="ARBA00023180"/>
    </source>
</evidence>
<gene>
    <name evidence="7" type="ORF">ECPE_LOCUS8406</name>
</gene>
<evidence type="ECO:0000313" key="7">
    <source>
        <dbReference type="EMBL" id="VDP83453.1"/>
    </source>
</evidence>
<dbReference type="WBParaSite" id="ECPE_0000843201-mRNA-1">
    <property type="protein sequence ID" value="ECPE_0000843201-mRNA-1"/>
    <property type="gene ID" value="ECPE_0000843201"/>
</dbReference>
<dbReference type="InterPro" id="IPR003598">
    <property type="entry name" value="Ig_sub2"/>
</dbReference>
<reference evidence="7 8" key="2">
    <citation type="submission" date="2018-11" db="EMBL/GenBank/DDBJ databases">
        <authorList>
            <consortium name="Pathogen Informatics"/>
        </authorList>
    </citation>
    <scope>NUCLEOTIDE SEQUENCE [LARGE SCALE GENOMIC DNA]</scope>
    <source>
        <strain evidence="7 8">Egypt</strain>
    </source>
</reference>
<evidence type="ECO:0000256" key="2">
    <source>
        <dbReference type="ARBA" id="ARBA00023136"/>
    </source>
</evidence>
<keyword evidence="2" id="KW-0472">Membrane</keyword>
<dbReference type="GO" id="GO:0016020">
    <property type="term" value="C:membrane"/>
    <property type="evidence" value="ECO:0007669"/>
    <property type="project" value="UniProtKB-SubCell"/>
</dbReference>